<protein>
    <submittedName>
        <fullName evidence="1">Uncharacterized protein</fullName>
    </submittedName>
</protein>
<dbReference type="AlphaFoldDB" id="A0A9P9CXH2"/>
<keyword evidence="2" id="KW-1185">Reference proteome</keyword>
<sequence length="163" mass="17789">MQNGHSNAATTSQNGSTIHRKPAMGKLKLTVECDGLLMLDVNSPGHFISKPTVEAAQDFQLETLLAVPLIHQIKIKYFHVCGSMDVEKDACLVALWAIGDWFVDRYRTVGKSAKYKKWTISRAGDWGDPDAVLTILVGERNRNTIGHVHCGLGSDGEAGEVEA</sequence>
<dbReference type="EMBL" id="JAGMWT010000035">
    <property type="protein sequence ID" value="KAH7108880.1"/>
    <property type="molecule type" value="Genomic_DNA"/>
</dbReference>
<dbReference type="Proteomes" id="UP000700596">
    <property type="component" value="Unassembled WGS sequence"/>
</dbReference>
<evidence type="ECO:0000313" key="1">
    <source>
        <dbReference type="EMBL" id="KAH7108880.1"/>
    </source>
</evidence>
<accession>A0A9P9CXH2</accession>
<evidence type="ECO:0000313" key="2">
    <source>
        <dbReference type="Proteomes" id="UP000700596"/>
    </source>
</evidence>
<comment type="caution">
    <text evidence="1">The sequence shown here is derived from an EMBL/GenBank/DDBJ whole genome shotgun (WGS) entry which is preliminary data.</text>
</comment>
<proteinExistence type="predicted"/>
<name>A0A9P9CXH2_9PLEO</name>
<reference evidence="1" key="1">
    <citation type="journal article" date="2021" name="Nat. Commun.">
        <title>Genetic determinants of endophytism in the Arabidopsis root mycobiome.</title>
        <authorList>
            <person name="Mesny F."/>
            <person name="Miyauchi S."/>
            <person name="Thiergart T."/>
            <person name="Pickel B."/>
            <person name="Atanasova L."/>
            <person name="Karlsson M."/>
            <person name="Huettel B."/>
            <person name="Barry K.W."/>
            <person name="Haridas S."/>
            <person name="Chen C."/>
            <person name="Bauer D."/>
            <person name="Andreopoulos W."/>
            <person name="Pangilinan J."/>
            <person name="LaButti K."/>
            <person name="Riley R."/>
            <person name="Lipzen A."/>
            <person name="Clum A."/>
            <person name="Drula E."/>
            <person name="Henrissat B."/>
            <person name="Kohler A."/>
            <person name="Grigoriev I.V."/>
            <person name="Martin F.M."/>
            <person name="Hacquard S."/>
        </authorList>
    </citation>
    <scope>NUCLEOTIDE SEQUENCE</scope>
    <source>
        <strain evidence="1">MPI-CAGE-CH-0243</strain>
    </source>
</reference>
<organism evidence="1 2">
    <name type="scientific">Dendryphion nanum</name>
    <dbReference type="NCBI Taxonomy" id="256645"/>
    <lineage>
        <taxon>Eukaryota</taxon>
        <taxon>Fungi</taxon>
        <taxon>Dikarya</taxon>
        <taxon>Ascomycota</taxon>
        <taxon>Pezizomycotina</taxon>
        <taxon>Dothideomycetes</taxon>
        <taxon>Pleosporomycetidae</taxon>
        <taxon>Pleosporales</taxon>
        <taxon>Torulaceae</taxon>
        <taxon>Dendryphion</taxon>
    </lineage>
</organism>
<dbReference type="OrthoDB" id="3705895at2759"/>
<gene>
    <name evidence="1" type="ORF">B0J11DRAFT_241488</name>
</gene>